<dbReference type="AlphaFoldDB" id="A0ABD1EFS2"/>
<gene>
    <name evidence="3" type="ORF">ABEB36_011360</name>
</gene>
<dbReference type="Pfam" id="PF00595">
    <property type="entry name" value="PDZ"/>
    <property type="match status" value="1"/>
</dbReference>
<reference evidence="3 4" key="1">
    <citation type="submission" date="2024-05" db="EMBL/GenBank/DDBJ databases">
        <title>Genetic variation in Jamaican populations of the coffee berry borer (Hypothenemus hampei).</title>
        <authorList>
            <person name="Errbii M."/>
            <person name="Myrie A."/>
        </authorList>
    </citation>
    <scope>NUCLEOTIDE SEQUENCE [LARGE SCALE GENOMIC DNA]</scope>
    <source>
        <strain evidence="3">JA-Hopewell-2020-01-JO</strain>
        <tissue evidence="3">Whole body</tissue>
    </source>
</reference>
<name>A0ABD1EFS2_HYPHA</name>
<dbReference type="Gene3D" id="2.30.42.10">
    <property type="match status" value="1"/>
</dbReference>
<evidence type="ECO:0000259" key="2">
    <source>
        <dbReference type="PROSITE" id="PS50106"/>
    </source>
</evidence>
<organism evidence="3 4">
    <name type="scientific">Hypothenemus hampei</name>
    <name type="common">Coffee berry borer</name>
    <dbReference type="NCBI Taxonomy" id="57062"/>
    <lineage>
        <taxon>Eukaryota</taxon>
        <taxon>Metazoa</taxon>
        <taxon>Ecdysozoa</taxon>
        <taxon>Arthropoda</taxon>
        <taxon>Hexapoda</taxon>
        <taxon>Insecta</taxon>
        <taxon>Pterygota</taxon>
        <taxon>Neoptera</taxon>
        <taxon>Endopterygota</taxon>
        <taxon>Coleoptera</taxon>
        <taxon>Polyphaga</taxon>
        <taxon>Cucujiformia</taxon>
        <taxon>Curculionidae</taxon>
        <taxon>Scolytinae</taxon>
        <taxon>Hypothenemus</taxon>
    </lineage>
</organism>
<dbReference type="PANTHER" id="PTHR15545">
    <property type="entry name" value="PDZ DOMAIN CONTAINING RING FINGER PROTEIN 3, 4"/>
    <property type="match status" value="1"/>
</dbReference>
<evidence type="ECO:0000313" key="3">
    <source>
        <dbReference type="EMBL" id="KAL1493276.1"/>
    </source>
</evidence>
<feature type="compositionally biased region" description="Polar residues" evidence="1">
    <location>
        <begin position="667"/>
        <end position="680"/>
    </location>
</feature>
<feature type="compositionally biased region" description="Basic residues" evidence="1">
    <location>
        <begin position="647"/>
        <end position="657"/>
    </location>
</feature>
<dbReference type="PROSITE" id="PS50106">
    <property type="entry name" value="PDZ"/>
    <property type="match status" value="1"/>
</dbReference>
<dbReference type="PANTHER" id="PTHR15545:SF8">
    <property type="entry name" value="SLO-INTERACTING PROTEIN 1"/>
    <property type="match status" value="1"/>
</dbReference>
<evidence type="ECO:0000256" key="1">
    <source>
        <dbReference type="SAM" id="MobiDB-lite"/>
    </source>
</evidence>
<feature type="region of interest" description="Disordered" evidence="1">
    <location>
        <begin position="625"/>
        <end position="681"/>
    </location>
</feature>
<feature type="region of interest" description="Disordered" evidence="1">
    <location>
        <begin position="218"/>
        <end position="239"/>
    </location>
</feature>
<evidence type="ECO:0000313" key="4">
    <source>
        <dbReference type="Proteomes" id="UP001566132"/>
    </source>
</evidence>
<feature type="region of interest" description="Disordered" evidence="1">
    <location>
        <begin position="343"/>
        <end position="392"/>
    </location>
</feature>
<dbReference type="InterPro" id="IPR051971">
    <property type="entry name" value="E3_ubiquitin-PDZ_ligase"/>
</dbReference>
<accession>A0ABD1EFS2</accession>
<proteinExistence type="predicted"/>
<dbReference type="SMART" id="SM00228">
    <property type="entry name" value="PDZ"/>
    <property type="match status" value="1"/>
</dbReference>
<feature type="domain" description="PDZ" evidence="2">
    <location>
        <begin position="98"/>
        <end position="184"/>
    </location>
</feature>
<dbReference type="InterPro" id="IPR001478">
    <property type="entry name" value="PDZ"/>
</dbReference>
<feature type="compositionally biased region" description="Polar residues" evidence="1">
    <location>
        <begin position="380"/>
        <end position="392"/>
    </location>
</feature>
<dbReference type="CDD" id="cd06716">
    <property type="entry name" value="PDZ2-PDZRN4-like"/>
    <property type="match status" value="1"/>
</dbReference>
<dbReference type="Proteomes" id="UP001566132">
    <property type="component" value="Unassembled WGS sequence"/>
</dbReference>
<feature type="region of interest" description="Disordered" evidence="1">
    <location>
        <begin position="437"/>
        <end position="463"/>
    </location>
</feature>
<dbReference type="SUPFAM" id="SSF50156">
    <property type="entry name" value="PDZ domain-like"/>
    <property type="match status" value="1"/>
</dbReference>
<dbReference type="EMBL" id="JBDJPC010000008">
    <property type="protein sequence ID" value="KAL1493276.1"/>
    <property type="molecule type" value="Genomic_DNA"/>
</dbReference>
<sequence>MNFKVFETNFMEKVCVVVEKVVNGTDVSSFPHEDAVRAFIAAQEPIVVEVKRRITGSPVQSRDGSKFISTGCQTDICGIQWIDENTIDCLTHDIDLEEVTLRKCSSNEKLGLTVCYSSGSEVDTCTEVYIRDIAPQSVADRDGRLRQGDQILQVNGKDVANKEETESLFAENRKAVTLLVSRCYNRSEEYLDADPTDSSPNGKSAAYQNNLIEQLVQQQQEVQHSPKNEAPGPKVPSHFIPEKLNLTNSLVRTKIDSINQEISQLDFRMQNISFKSDKRRAPQLPHIPPPESDTEHIYETIPEDSIIDGELEPIYSCPYEPGDDNMIEQWLKVHQDEIWIGTSTKEVNANGHEEKEEKVKTRKSPKSNSSGEEHENSSSAYNTGGSSNSNPLTFELAATQDSKHKNIYRSTLILCPLEEKEDVREREVKATCESCKRQAAKTKKSKSSSKIVSPSSPTRRVGLSPAHMLSDTMYTNVANLQQTMMLQQQLFRQAMFAQNTEMANMRPTTSFTSPSLSQYQFVSGAQTYSAGHQDKNLETKMEWKVKRRPDGTRYIARRPVRNRILKNREIRISEERAGLTTEDDTISEIKIGRYWTKEERKKHLEKSRERKQRQEILTASRHMEELAEEHVKSASKKIGNNNDTAAKKHRTTKSRTHKDKDGHEPQDTISHGQKIPQTNGKLVGLLSVTTV</sequence>
<comment type="caution">
    <text evidence="3">The sequence shown here is derived from an EMBL/GenBank/DDBJ whole genome shotgun (WGS) entry which is preliminary data.</text>
</comment>
<protein>
    <recommendedName>
        <fullName evidence="2">PDZ domain-containing protein</fullName>
    </recommendedName>
</protein>
<feature type="compositionally biased region" description="Basic residues" evidence="1">
    <location>
        <begin position="438"/>
        <end position="447"/>
    </location>
</feature>
<dbReference type="InterPro" id="IPR036034">
    <property type="entry name" value="PDZ_sf"/>
</dbReference>
<keyword evidence="4" id="KW-1185">Reference proteome</keyword>